<reference evidence="2" key="1">
    <citation type="submission" date="2021-06" db="EMBL/GenBank/DDBJ databases">
        <authorList>
            <person name="Kallberg Y."/>
            <person name="Tangrot J."/>
            <person name="Rosling A."/>
        </authorList>
    </citation>
    <scope>NUCLEOTIDE SEQUENCE</scope>
    <source>
        <strain evidence="2">MA453B</strain>
    </source>
</reference>
<accession>A0A9N9PE89</accession>
<proteinExistence type="predicted"/>
<evidence type="ECO:0000313" key="3">
    <source>
        <dbReference type="Proteomes" id="UP000789405"/>
    </source>
</evidence>
<keyword evidence="3" id="KW-1185">Reference proteome</keyword>
<gene>
    <name evidence="2" type="ORF">DERYTH_LOCUS25744</name>
</gene>
<feature type="non-terminal residue" evidence="2">
    <location>
        <position position="1"/>
    </location>
</feature>
<comment type="caution">
    <text evidence="2">The sequence shown here is derived from an EMBL/GenBank/DDBJ whole genome shotgun (WGS) entry which is preliminary data.</text>
</comment>
<dbReference type="AlphaFoldDB" id="A0A9N9PE89"/>
<dbReference type="EMBL" id="CAJVPY010049686">
    <property type="protein sequence ID" value="CAG8813114.1"/>
    <property type="molecule type" value="Genomic_DNA"/>
</dbReference>
<sequence length="49" mass="5302">MKYKYENVADYIYPCYIDKSGVVHPGGGAGETARPGRGTRRSAVVRVVG</sequence>
<organism evidence="2 3">
    <name type="scientific">Dentiscutata erythropus</name>
    <dbReference type="NCBI Taxonomy" id="1348616"/>
    <lineage>
        <taxon>Eukaryota</taxon>
        <taxon>Fungi</taxon>
        <taxon>Fungi incertae sedis</taxon>
        <taxon>Mucoromycota</taxon>
        <taxon>Glomeromycotina</taxon>
        <taxon>Glomeromycetes</taxon>
        <taxon>Diversisporales</taxon>
        <taxon>Gigasporaceae</taxon>
        <taxon>Dentiscutata</taxon>
    </lineage>
</organism>
<evidence type="ECO:0000313" key="2">
    <source>
        <dbReference type="EMBL" id="CAG8813114.1"/>
    </source>
</evidence>
<name>A0A9N9PE89_9GLOM</name>
<dbReference type="Proteomes" id="UP000789405">
    <property type="component" value="Unassembled WGS sequence"/>
</dbReference>
<feature type="non-terminal residue" evidence="2">
    <location>
        <position position="49"/>
    </location>
</feature>
<evidence type="ECO:0000256" key="1">
    <source>
        <dbReference type="SAM" id="MobiDB-lite"/>
    </source>
</evidence>
<feature type="region of interest" description="Disordered" evidence="1">
    <location>
        <begin position="28"/>
        <end position="49"/>
    </location>
</feature>
<protein>
    <submittedName>
        <fullName evidence="2">17264_t:CDS:1</fullName>
    </submittedName>
</protein>